<dbReference type="InterPro" id="IPR052799">
    <property type="entry name" value="Rho_GAP_Regulators"/>
</dbReference>
<feature type="coiled-coil region" evidence="2">
    <location>
        <begin position="675"/>
        <end position="702"/>
    </location>
</feature>
<dbReference type="Pfam" id="PF00620">
    <property type="entry name" value="RhoGAP"/>
    <property type="match status" value="1"/>
</dbReference>
<keyword evidence="7" id="KW-1185">Reference proteome</keyword>
<evidence type="ECO:0000313" key="6">
    <source>
        <dbReference type="EMBL" id="KAB1203898.1"/>
    </source>
</evidence>
<dbReference type="AlphaFoldDB" id="A0A6A1UVN4"/>
<feature type="compositionally biased region" description="Polar residues" evidence="3">
    <location>
        <begin position="451"/>
        <end position="462"/>
    </location>
</feature>
<feature type="region of interest" description="Disordered" evidence="3">
    <location>
        <begin position="619"/>
        <end position="674"/>
    </location>
</feature>
<dbReference type="Pfam" id="PF00169">
    <property type="entry name" value="PH"/>
    <property type="match status" value="1"/>
</dbReference>
<feature type="domain" description="PH" evidence="4">
    <location>
        <begin position="37"/>
        <end position="144"/>
    </location>
</feature>
<dbReference type="SUPFAM" id="SSF50729">
    <property type="entry name" value="PH domain-like"/>
    <property type="match status" value="1"/>
</dbReference>
<evidence type="ECO:0000256" key="2">
    <source>
        <dbReference type="SAM" id="Coils"/>
    </source>
</evidence>
<dbReference type="SUPFAM" id="SSF48350">
    <property type="entry name" value="GTPase activation domain, GAP"/>
    <property type="match status" value="1"/>
</dbReference>
<reference evidence="6 7" key="1">
    <citation type="journal article" date="2019" name="Plant Biotechnol. J.">
        <title>The red bayberry genome and genetic basis of sex determination.</title>
        <authorList>
            <person name="Jia H.M."/>
            <person name="Jia H.J."/>
            <person name="Cai Q.L."/>
            <person name="Wang Y."/>
            <person name="Zhao H.B."/>
            <person name="Yang W.F."/>
            <person name="Wang G.Y."/>
            <person name="Li Y.H."/>
            <person name="Zhan D.L."/>
            <person name="Shen Y.T."/>
            <person name="Niu Q.F."/>
            <person name="Chang L."/>
            <person name="Qiu J."/>
            <person name="Zhao L."/>
            <person name="Xie H.B."/>
            <person name="Fu W.Y."/>
            <person name="Jin J."/>
            <person name="Li X.W."/>
            <person name="Jiao Y."/>
            <person name="Zhou C.C."/>
            <person name="Tu T."/>
            <person name="Chai C.Y."/>
            <person name="Gao J.L."/>
            <person name="Fan L.J."/>
            <person name="van de Weg E."/>
            <person name="Wang J.Y."/>
            <person name="Gao Z.S."/>
        </authorList>
    </citation>
    <scope>NUCLEOTIDE SEQUENCE [LARGE SCALE GENOMIC DNA]</scope>
    <source>
        <tissue evidence="6">Leaves</tissue>
    </source>
</reference>
<dbReference type="OrthoDB" id="2157866at2759"/>
<dbReference type="GO" id="GO:0007165">
    <property type="term" value="P:signal transduction"/>
    <property type="evidence" value="ECO:0007669"/>
    <property type="project" value="InterPro"/>
</dbReference>
<comment type="caution">
    <text evidence="6">The sequence shown here is derived from an EMBL/GenBank/DDBJ whole genome shotgun (WGS) entry which is preliminary data.</text>
</comment>
<evidence type="ECO:0000256" key="3">
    <source>
        <dbReference type="SAM" id="MobiDB-lite"/>
    </source>
</evidence>
<dbReference type="InterPro" id="IPR001849">
    <property type="entry name" value="PH_domain"/>
</dbReference>
<feature type="compositionally biased region" description="Polar residues" evidence="3">
    <location>
        <begin position="1"/>
        <end position="11"/>
    </location>
</feature>
<evidence type="ECO:0000256" key="1">
    <source>
        <dbReference type="ARBA" id="ARBA00022468"/>
    </source>
</evidence>
<feature type="compositionally biased region" description="Basic and acidic residues" evidence="3">
    <location>
        <begin position="772"/>
        <end position="788"/>
    </location>
</feature>
<dbReference type="CDD" id="cd00159">
    <property type="entry name" value="RhoGAP"/>
    <property type="match status" value="1"/>
</dbReference>
<dbReference type="PROSITE" id="PS50003">
    <property type="entry name" value="PH_DOMAIN"/>
    <property type="match status" value="1"/>
</dbReference>
<evidence type="ECO:0000259" key="4">
    <source>
        <dbReference type="PROSITE" id="PS50003"/>
    </source>
</evidence>
<feature type="region of interest" description="Disordered" evidence="3">
    <location>
        <begin position="759"/>
        <end position="788"/>
    </location>
</feature>
<dbReference type="CDD" id="cd00821">
    <property type="entry name" value="PH"/>
    <property type="match status" value="1"/>
</dbReference>
<keyword evidence="1" id="KW-0343">GTPase activation</keyword>
<proteinExistence type="predicted"/>
<organism evidence="6 7">
    <name type="scientific">Morella rubra</name>
    <name type="common">Chinese bayberry</name>
    <dbReference type="NCBI Taxonomy" id="262757"/>
    <lineage>
        <taxon>Eukaryota</taxon>
        <taxon>Viridiplantae</taxon>
        <taxon>Streptophyta</taxon>
        <taxon>Embryophyta</taxon>
        <taxon>Tracheophyta</taxon>
        <taxon>Spermatophyta</taxon>
        <taxon>Magnoliopsida</taxon>
        <taxon>eudicotyledons</taxon>
        <taxon>Gunneridae</taxon>
        <taxon>Pentapetalae</taxon>
        <taxon>rosids</taxon>
        <taxon>fabids</taxon>
        <taxon>Fagales</taxon>
        <taxon>Myricaceae</taxon>
        <taxon>Morella</taxon>
    </lineage>
</organism>
<feature type="compositionally biased region" description="Basic and acidic residues" evidence="3">
    <location>
        <begin position="644"/>
        <end position="653"/>
    </location>
</feature>
<gene>
    <name evidence="6" type="ORF">CJ030_MR8G020761</name>
</gene>
<dbReference type="PROSITE" id="PS50238">
    <property type="entry name" value="RHOGAP"/>
    <property type="match status" value="1"/>
</dbReference>
<dbReference type="InterPro" id="IPR025757">
    <property type="entry name" value="MIP1_Leuzipper"/>
</dbReference>
<feature type="domain" description="Rho-GAP" evidence="5">
    <location>
        <begin position="174"/>
        <end position="378"/>
    </location>
</feature>
<dbReference type="PANTHER" id="PTHR46265:SF21">
    <property type="entry name" value="RHO GTPASE-ACTIVATING PROTEIN REN1-LIKE ISOFORM X1"/>
    <property type="match status" value="1"/>
</dbReference>
<evidence type="ECO:0000259" key="5">
    <source>
        <dbReference type="PROSITE" id="PS50238"/>
    </source>
</evidence>
<dbReference type="InterPro" id="IPR008936">
    <property type="entry name" value="Rho_GTPase_activation_prot"/>
</dbReference>
<feature type="compositionally biased region" description="Polar residues" evidence="3">
    <location>
        <begin position="619"/>
        <end position="643"/>
    </location>
</feature>
<feature type="region of interest" description="Disordered" evidence="3">
    <location>
        <begin position="424"/>
        <end position="462"/>
    </location>
</feature>
<dbReference type="InterPro" id="IPR000198">
    <property type="entry name" value="RhoGAP_dom"/>
</dbReference>
<protein>
    <submittedName>
        <fullName evidence="6">Rho GTPase-activating protein 6</fullName>
    </submittedName>
</protein>
<evidence type="ECO:0000313" key="7">
    <source>
        <dbReference type="Proteomes" id="UP000516437"/>
    </source>
</evidence>
<dbReference type="SMART" id="SM00233">
    <property type="entry name" value="PH"/>
    <property type="match status" value="1"/>
</dbReference>
<feature type="region of interest" description="Disordered" evidence="3">
    <location>
        <begin position="1"/>
        <end position="33"/>
    </location>
</feature>
<sequence length="788" mass="86381">MTTRTDSSQGDSGVPPPPPPPPPPGPLEHLHSRGGNTVFKSGPLFISSKGIGWTSWKKRWFILTRTSLVFFRSDPSAVPQKGSEVNLTLGGIDLNNSGSVEVKADKKLLTVLFPDGRDGRAFTLKAETLEDLYEWKAALENALAQAPSVTHAIGQNVNDRQPAKSSVIGRPVLLALEDVDGAPSFLEKALRFIEEYDITGVKVEGILRQAAYVDDVEHRVYEYEEGKIEFSPEEDPHVVADCVKYVLRELPSSPVPASCCNALLEACRLGTDRGVRVHAMRAAICETFPEPNRRLLQRVLVMMQTVASHKAENRMSSSAVAACMAPLLLRPLLAGDCEVENDFDVGGDSSAQLLQAAAAANHAQSIVITLLEEYDSIFRDFDGLTLGSKSPEVGDASGASQDLSSNLIQAPVPQHDVLQVSETHLNQSNSSSARQAIESSGLGEVSKEPSLVTQSSYPSPTSCIKMPTTMVNGLPYSARCRTMWGRTSARKNLSMDSLDYSIEEEVEIQRLEATKTELESRIAVEAKGNSVLQASLERRKKALHERRLALEQDVARLQEQLQRERELRTTLEAGTQGHLPVLAAIDEKTKTEVAEMAQAEADVINLKQHVEDLEAQLNQQREQNSGSMHSSFSKLQQTPYTQAKQKDKRKDTEATATSLLEGSRNKVANSTPSALSKLTTRLNFLKERRSQITNELQNMDKGRGSGLFVQNLEKGRGGEPGVSLQNPEKVQGFEAQSVQYPDIGEEGLNYCTLPFNPSKRVGTEGQSFANPERFRKSDGLSRRIGEID</sequence>
<dbReference type="Gene3D" id="2.30.29.30">
    <property type="entry name" value="Pleckstrin-homology domain (PH domain)/Phosphotyrosine-binding domain (PTB)"/>
    <property type="match status" value="1"/>
</dbReference>
<dbReference type="GO" id="GO:0005096">
    <property type="term" value="F:GTPase activator activity"/>
    <property type="evidence" value="ECO:0007669"/>
    <property type="project" value="UniProtKB-KW"/>
</dbReference>
<dbReference type="Gene3D" id="1.10.555.10">
    <property type="entry name" value="Rho GTPase activation protein"/>
    <property type="match status" value="1"/>
</dbReference>
<dbReference type="Proteomes" id="UP000516437">
    <property type="component" value="Chromosome 8"/>
</dbReference>
<dbReference type="InterPro" id="IPR011993">
    <property type="entry name" value="PH-like_dom_sf"/>
</dbReference>
<accession>A0A6A1UVN4</accession>
<keyword evidence="2" id="KW-0175">Coiled coil</keyword>
<feature type="compositionally biased region" description="Polar residues" evidence="3">
    <location>
        <begin position="654"/>
        <end position="674"/>
    </location>
</feature>
<feature type="compositionally biased region" description="Polar residues" evidence="3">
    <location>
        <begin position="424"/>
        <end position="438"/>
    </location>
</feature>
<dbReference type="EMBL" id="RXIC02000026">
    <property type="protein sequence ID" value="KAB1203898.1"/>
    <property type="molecule type" value="Genomic_DNA"/>
</dbReference>
<name>A0A6A1UVN4_9ROSI</name>
<dbReference type="PANTHER" id="PTHR46265">
    <property type="entry name" value="RHO GTPASE-ACTIVATING PROTEIN 7"/>
    <property type="match status" value="1"/>
</dbReference>
<feature type="compositionally biased region" description="Pro residues" evidence="3">
    <location>
        <begin position="14"/>
        <end position="26"/>
    </location>
</feature>
<dbReference type="Pfam" id="PF14389">
    <property type="entry name" value="Lzipper-MIP1"/>
    <property type="match status" value="1"/>
</dbReference>
<dbReference type="SMART" id="SM00324">
    <property type="entry name" value="RhoGAP"/>
    <property type="match status" value="1"/>
</dbReference>